<dbReference type="Proteomes" id="UP001599542">
    <property type="component" value="Unassembled WGS sequence"/>
</dbReference>
<keyword evidence="3" id="KW-1185">Reference proteome</keyword>
<gene>
    <name evidence="2" type="ORF">ACFW6T_16615</name>
</gene>
<evidence type="ECO:0000313" key="2">
    <source>
        <dbReference type="EMBL" id="MFE1353603.1"/>
    </source>
</evidence>
<dbReference type="RefSeq" id="WP_380315391.1">
    <property type="nucleotide sequence ID" value="NZ_JBHYPW010000001.1"/>
</dbReference>
<protein>
    <submittedName>
        <fullName evidence="2">DUF3040 domain-containing protein</fullName>
    </submittedName>
</protein>
<feature type="transmembrane region" description="Helical" evidence="1">
    <location>
        <begin position="74"/>
        <end position="95"/>
    </location>
</feature>
<evidence type="ECO:0000256" key="1">
    <source>
        <dbReference type="SAM" id="Phobius"/>
    </source>
</evidence>
<keyword evidence="1" id="KW-1133">Transmembrane helix</keyword>
<dbReference type="InterPro" id="IPR021401">
    <property type="entry name" value="DUF3040"/>
</dbReference>
<evidence type="ECO:0000313" key="3">
    <source>
        <dbReference type="Proteomes" id="UP001599542"/>
    </source>
</evidence>
<keyword evidence="1" id="KW-0812">Transmembrane</keyword>
<proteinExistence type="predicted"/>
<dbReference type="Pfam" id="PF11239">
    <property type="entry name" value="DUF3040"/>
    <property type="match status" value="1"/>
</dbReference>
<keyword evidence="1" id="KW-0472">Membrane</keyword>
<feature type="transmembrane region" description="Helical" evidence="1">
    <location>
        <begin position="47"/>
        <end position="68"/>
    </location>
</feature>
<comment type="caution">
    <text evidence="2">The sequence shown here is derived from an EMBL/GenBank/DDBJ whole genome shotgun (WGS) entry which is preliminary data.</text>
</comment>
<accession>A0ABW6GLK3</accession>
<dbReference type="EMBL" id="JBHYPX010000030">
    <property type="protein sequence ID" value="MFE1353603.1"/>
    <property type="molecule type" value="Genomic_DNA"/>
</dbReference>
<name>A0ABW6GLK3_9ACTN</name>
<organism evidence="2 3">
    <name type="scientific">Kitasatospora phosalacinea</name>
    <dbReference type="NCBI Taxonomy" id="2065"/>
    <lineage>
        <taxon>Bacteria</taxon>
        <taxon>Bacillati</taxon>
        <taxon>Actinomycetota</taxon>
        <taxon>Actinomycetes</taxon>
        <taxon>Kitasatosporales</taxon>
        <taxon>Streptomycetaceae</taxon>
        <taxon>Kitasatospora</taxon>
    </lineage>
</organism>
<sequence>MDTRLTARERVLLAEIEHHLRRADPRLDRRLDRPPGRAVRLAHRPRPLVAAVALLAVLTAAGALWAGAGGPQPLAAALLAAGAALLGALALRRLAGLRLGGGPRRG</sequence>
<reference evidence="2 3" key="1">
    <citation type="submission" date="2024-09" db="EMBL/GenBank/DDBJ databases">
        <title>The Natural Products Discovery Center: Release of the First 8490 Sequenced Strains for Exploring Actinobacteria Biosynthetic Diversity.</title>
        <authorList>
            <person name="Kalkreuter E."/>
            <person name="Kautsar S.A."/>
            <person name="Yang D."/>
            <person name="Bader C.D."/>
            <person name="Teijaro C.N."/>
            <person name="Fluegel L."/>
            <person name="Davis C.M."/>
            <person name="Simpson J.R."/>
            <person name="Lauterbach L."/>
            <person name="Steele A.D."/>
            <person name="Gui C."/>
            <person name="Meng S."/>
            <person name="Li G."/>
            <person name="Viehrig K."/>
            <person name="Ye F."/>
            <person name="Su P."/>
            <person name="Kiefer A.F."/>
            <person name="Nichols A."/>
            <person name="Cepeda A.J."/>
            <person name="Yan W."/>
            <person name="Fan B."/>
            <person name="Jiang Y."/>
            <person name="Adhikari A."/>
            <person name="Zheng C.-J."/>
            <person name="Schuster L."/>
            <person name="Cowan T.M."/>
            <person name="Smanski M.J."/>
            <person name="Chevrette M.G."/>
            <person name="De Carvalho L.P.S."/>
            <person name="Shen B."/>
        </authorList>
    </citation>
    <scope>NUCLEOTIDE SEQUENCE [LARGE SCALE GENOMIC DNA]</scope>
    <source>
        <strain evidence="2 3">NPDC058753</strain>
    </source>
</reference>